<dbReference type="InterPro" id="IPR004838">
    <property type="entry name" value="NHTrfase_class1_PyrdxlP-BS"/>
</dbReference>
<dbReference type="InterPro" id="IPR004839">
    <property type="entry name" value="Aminotransferase_I/II_large"/>
</dbReference>
<sequence>MALVPSYIQRLANYIPGKPISEAQRELGIDNVIKLASNENPLGASPKAIAAIQDSLQNIHRYPDSSGFELRTKLAEKFNVKMDNVVLGAGSEGIMSTIMRTFLLSDDELISAKNSFIGFRVLANASGRRIHWVPMKQHCYDLGSMADRITDYTKIIYIANPDNPMGTYITKEDFDEFYAHVPERVLIILDEAYFEFAKEIPDYPDSMTYRYDNVITLRSFSKAYGLGGIRIGYGFAHDELIANLMKVKVPFEPSLAAQAAGIAALDDSDFLIKTIQTNKMGMKFLKEEFDGMGIVQVPSVANFITTIWSSEKDALRLTQDLLKKGVIVRQLTAFGWPNCIRISVGLEKENQKCITCLKEIL</sequence>
<keyword evidence="2" id="KW-0032">Aminotransferase</keyword>
<dbReference type="EMBL" id="UINC01019040">
    <property type="protein sequence ID" value="SVA80423.1"/>
    <property type="molecule type" value="Genomic_DNA"/>
</dbReference>
<dbReference type="AlphaFoldDB" id="A0A381YV21"/>
<evidence type="ECO:0000256" key="2">
    <source>
        <dbReference type="ARBA" id="ARBA00022576"/>
    </source>
</evidence>
<dbReference type="Gene3D" id="3.90.1150.10">
    <property type="entry name" value="Aspartate Aminotransferase, domain 1"/>
    <property type="match status" value="1"/>
</dbReference>
<reference evidence="6" key="1">
    <citation type="submission" date="2018-05" db="EMBL/GenBank/DDBJ databases">
        <authorList>
            <person name="Lanie J.A."/>
            <person name="Ng W.-L."/>
            <person name="Kazmierczak K.M."/>
            <person name="Andrzejewski T.M."/>
            <person name="Davidsen T.M."/>
            <person name="Wayne K.J."/>
            <person name="Tettelin H."/>
            <person name="Glass J.I."/>
            <person name="Rusch D."/>
            <person name="Podicherti R."/>
            <person name="Tsui H.-C.T."/>
            <person name="Winkler M.E."/>
        </authorList>
    </citation>
    <scope>NUCLEOTIDE SEQUENCE</scope>
</reference>
<dbReference type="Pfam" id="PF00155">
    <property type="entry name" value="Aminotran_1_2"/>
    <property type="match status" value="1"/>
</dbReference>
<evidence type="ECO:0000256" key="4">
    <source>
        <dbReference type="ARBA" id="ARBA00022898"/>
    </source>
</evidence>
<dbReference type="NCBIfam" id="TIGR01141">
    <property type="entry name" value="hisC"/>
    <property type="match status" value="1"/>
</dbReference>
<proteinExistence type="inferred from homology"/>
<feature type="domain" description="Aminotransferase class I/classII large" evidence="5">
    <location>
        <begin position="31"/>
        <end position="350"/>
    </location>
</feature>
<name>A0A381YV21_9ZZZZ</name>
<evidence type="ECO:0000259" key="5">
    <source>
        <dbReference type="Pfam" id="PF00155"/>
    </source>
</evidence>
<keyword evidence="4" id="KW-0663">Pyridoxal phosphate</keyword>
<dbReference type="InterPro" id="IPR015424">
    <property type="entry name" value="PyrdxlP-dep_Trfase"/>
</dbReference>
<dbReference type="PANTHER" id="PTHR43643:SF3">
    <property type="entry name" value="HISTIDINOL-PHOSPHATE AMINOTRANSFERASE"/>
    <property type="match status" value="1"/>
</dbReference>
<dbReference type="InterPro" id="IPR015421">
    <property type="entry name" value="PyrdxlP-dep_Trfase_major"/>
</dbReference>
<dbReference type="PROSITE" id="PS00105">
    <property type="entry name" value="AA_TRANSFER_CLASS_1"/>
    <property type="match status" value="1"/>
</dbReference>
<dbReference type="GO" id="GO:0030170">
    <property type="term" value="F:pyridoxal phosphate binding"/>
    <property type="evidence" value="ECO:0007669"/>
    <property type="project" value="InterPro"/>
</dbReference>
<gene>
    <name evidence="6" type="ORF">METZ01_LOCUS133277</name>
</gene>
<keyword evidence="3" id="KW-0808">Transferase</keyword>
<dbReference type="SUPFAM" id="SSF53383">
    <property type="entry name" value="PLP-dependent transferases"/>
    <property type="match status" value="1"/>
</dbReference>
<comment type="cofactor">
    <cofactor evidence="1">
        <name>pyridoxal 5'-phosphate</name>
        <dbReference type="ChEBI" id="CHEBI:597326"/>
    </cofactor>
</comment>
<evidence type="ECO:0000256" key="3">
    <source>
        <dbReference type="ARBA" id="ARBA00022679"/>
    </source>
</evidence>
<dbReference type="InterPro" id="IPR015422">
    <property type="entry name" value="PyrdxlP-dep_Trfase_small"/>
</dbReference>
<dbReference type="HAMAP" id="MF_01023">
    <property type="entry name" value="HisC_aminotrans_2"/>
    <property type="match status" value="1"/>
</dbReference>
<evidence type="ECO:0000313" key="6">
    <source>
        <dbReference type="EMBL" id="SVA80423.1"/>
    </source>
</evidence>
<dbReference type="PANTHER" id="PTHR43643">
    <property type="entry name" value="HISTIDINOL-PHOSPHATE AMINOTRANSFERASE 2"/>
    <property type="match status" value="1"/>
</dbReference>
<dbReference type="GO" id="GO:0004400">
    <property type="term" value="F:histidinol-phosphate transaminase activity"/>
    <property type="evidence" value="ECO:0007669"/>
    <property type="project" value="InterPro"/>
</dbReference>
<protein>
    <recommendedName>
        <fullName evidence="5">Aminotransferase class I/classII large domain-containing protein</fullName>
    </recommendedName>
</protein>
<dbReference type="Gene3D" id="3.40.640.10">
    <property type="entry name" value="Type I PLP-dependent aspartate aminotransferase-like (Major domain)"/>
    <property type="match status" value="1"/>
</dbReference>
<dbReference type="InterPro" id="IPR050106">
    <property type="entry name" value="HistidinolP_aminotransfase"/>
</dbReference>
<accession>A0A381YV21</accession>
<dbReference type="GO" id="GO:0000105">
    <property type="term" value="P:L-histidine biosynthetic process"/>
    <property type="evidence" value="ECO:0007669"/>
    <property type="project" value="InterPro"/>
</dbReference>
<dbReference type="InterPro" id="IPR005861">
    <property type="entry name" value="HisP_aminotrans"/>
</dbReference>
<dbReference type="CDD" id="cd00609">
    <property type="entry name" value="AAT_like"/>
    <property type="match status" value="1"/>
</dbReference>
<evidence type="ECO:0000256" key="1">
    <source>
        <dbReference type="ARBA" id="ARBA00001933"/>
    </source>
</evidence>
<organism evidence="6">
    <name type="scientific">marine metagenome</name>
    <dbReference type="NCBI Taxonomy" id="408172"/>
    <lineage>
        <taxon>unclassified sequences</taxon>
        <taxon>metagenomes</taxon>
        <taxon>ecological metagenomes</taxon>
    </lineage>
</organism>